<evidence type="ECO:0000313" key="5">
    <source>
        <dbReference type="EMBL" id="MBC5727530.1"/>
    </source>
</evidence>
<dbReference type="Pfam" id="PF25023">
    <property type="entry name" value="TEN_YD-shell"/>
    <property type="match status" value="2"/>
</dbReference>
<accession>A0ABR7HJ73</accession>
<feature type="domain" description="Teneurin-like YD-shell" evidence="4">
    <location>
        <begin position="1528"/>
        <end position="1850"/>
    </location>
</feature>
<dbReference type="PANTHER" id="PTHR32305:SF17">
    <property type="entry name" value="TRNA NUCLEASE WAPA"/>
    <property type="match status" value="1"/>
</dbReference>
<dbReference type="EMBL" id="JACOPS010000001">
    <property type="protein sequence ID" value="MBC5727530.1"/>
    <property type="molecule type" value="Genomic_DNA"/>
</dbReference>
<dbReference type="NCBIfam" id="TIGR03696">
    <property type="entry name" value="Rhs_assc_core"/>
    <property type="match status" value="1"/>
</dbReference>
<reference evidence="5 6" key="1">
    <citation type="submission" date="2020-08" db="EMBL/GenBank/DDBJ databases">
        <title>Genome public.</title>
        <authorList>
            <person name="Liu C."/>
            <person name="Sun Q."/>
        </authorList>
    </citation>
    <scope>NUCLEOTIDE SEQUENCE [LARGE SCALE GENOMIC DNA]</scope>
    <source>
        <strain evidence="5 6">NSJ-71</strain>
    </source>
</reference>
<evidence type="ECO:0000313" key="6">
    <source>
        <dbReference type="Proteomes" id="UP000636755"/>
    </source>
</evidence>
<evidence type="ECO:0000256" key="2">
    <source>
        <dbReference type="SAM" id="MobiDB-lite"/>
    </source>
</evidence>
<keyword evidence="1" id="KW-0677">Repeat</keyword>
<evidence type="ECO:0000256" key="1">
    <source>
        <dbReference type="ARBA" id="ARBA00022737"/>
    </source>
</evidence>
<dbReference type="Proteomes" id="UP000636755">
    <property type="component" value="Unassembled WGS sequence"/>
</dbReference>
<dbReference type="PANTHER" id="PTHR32305">
    <property type="match status" value="1"/>
</dbReference>
<keyword evidence="3" id="KW-0732">Signal</keyword>
<protein>
    <submittedName>
        <fullName evidence="5">RHS repeat-associated core domain-containing protein</fullName>
    </submittedName>
</protein>
<name>A0ABR7HJ73_9FIRM</name>
<organism evidence="5 6">
    <name type="scientific">Ruminococcus intestinalis</name>
    <dbReference type="NCBI Taxonomy" id="2763066"/>
    <lineage>
        <taxon>Bacteria</taxon>
        <taxon>Bacillati</taxon>
        <taxon>Bacillota</taxon>
        <taxon>Clostridia</taxon>
        <taxon>Eubacteriales</taxon>
        <taxon>Oscillospiraceae</taxon>
        <taxon>Ruminococcus</taxon>
    </lineage>
</organism>
<dbReference type="RefSeq" id="WP_186934818.1">
    <property type="nucleotide sequence ID" value="NZ_JACOPS010000001.1"/>
</dbReference>
<dbReference type="InterPro" id="IPR050708">
    <property type="entry name" value="T6SS_VgrG/RHS"/>
</dbReference>
<proteinExistence type="predicted"/>
<gene>
    <name evidence="5" type="ORF">H8R91_03065</name>
</gene>
<feature type="signal peptide" evidence="3">
    <location>
        <begin position="1"/>
        <end position="29"/>
    </location>
</feature>
<dbReference type="InterPro" id="IPR056823">
    <property type="entry name" value="TEN-like_YD-shell"/>
</dbReference>
<sequence>MKKAIITKRIVSIFLSSITAFMLPSQAFATNLSDKNIKYSSFDDIQGNGEKVANIVMELEEERTENTKLFLLDDGSKMLAEYTEPIHYKNDNNEWAEYNNTLVAENALYSADYDTDYTNKSSNLNIKLSKKAKPQNMINISDDEYSISWGYENTNKSNIIIDNNDVDLNENDKFTSVENITSQVTYENVYKNVDLQYFVTTTGVKENIILKNSDVQNEFYISYKTKKLTAKQTDDYTITLYNKDNTPVYMINAPYMVDEKGEASSQLKLEILNQNGVNLNIRLTADYDYVHSSNRSYPITIDPELTNKFSSELYLNEVYGNSTLNHGPYYISNDHYIVANLLKLPELDEGEKIISAKYNFEIKNGSSLFANETDSPIIINAHKLNGIENGVVSYESDILDYDSLSYNDNSKFTFDLTKLTKEWYDNGDKVDGFVIEGLDTAESRIANLKESTRTSATPSITIIYKDYSGTESNLSYHTVSAGYNAQAKVSDYLGNLVVSQKLYEGTGARMPVTISATYNSIKNNDISGCGWYFSFEQCIKETNKNLSNAGYNYIYIDTEGTSHYLKKSSSEEKWLDEDGLGITLSVKEDCIIVENGNTTQTFDTVANGGKILSETDKNGNTVTYSYTNGYLSSITDGSGRIIQLGYTGKPDGSKRINQVTLPDNEKISIYYNSSEIDTISAFVFPDKKTSAFYYDKNNKITKEQLQNRTLENTAVISKHCFIYNEKGQVTKITEYGKNNSEGNYLNITYSNDNTTIFEDRNGLKTTYTFDNKGVLMSVLNANGYLESNHSSGLQNTSGADSFTKNILTESYEFSTIGTNKYYTKSNGKINGVQSKDGICEIDSSKPSKEDGTFQYFGSNSIKISNPVSENNASFYTSAFHDISITDENYIGKELTLSAYVKTKNVKWKTLDEAFGALLEVEFYDFFANLLDSKTSIGISETEDWQRISVTVTVPESTRTMRIKCSVKNATGTAWFDCLQLEEGNCANDFNALQNSNFESNDYWFTNDKKSISTKEGVVSLGGKEGVFVEPTSVSETMQSENKEIEESTSVKIVDVAVPNSYIYEYDDYGNVISEFHGTVDKKVKKYYFDEPTEETNTSQTETTQPIATSGEGETESNDNNSYIYQNINVDRAYVSFNLVGEAQAKSVPLTNDTRTFGIVLNIFYDGNSIPETHYQEFNAYTTQKQTVNMTVAPNLMDKVIDYVSFAFVYNNNSNTMKISNSMLNIISYPVKFESDTVEDSSTEKGNTGNSDIEYDGYFYCEALSESPNYNNTYIQNNMTYDTSGNYATAKTNQAGNTVYYSYDVNGNVTSAEDGEENQTSYTYNKDNSMASVSSEEVRNEYSYDEKGSIVTITHNGFNYDFSYDDYGNLLSTNVGNAALTTNTYLKNNGELQKTDFANGDYVEYCYDNFNRITQLKGENGVIAEFIYNKKGKVAKVVDYSAKRTTMYYYDFTGAVSGNYCQTEDDIVLYFLGVNENGEKVEKTNIAGFERTITSGVDNGAPFVESDGVSVSRKSDEFERVTSVETEDTQKNAVFITNYEYTSGNSANSTTSLVSKITQKYKNNSLVNYEYSYDGNGNITDVKRNGTKIAQYGYDGLNQITNYADSTTGIFARFNYDNSGNITKINIYKLKQNGWIPSDLISVKTYTYSDTNWKDKLTEYNGTNITYDESGNPLSYRDGMSFAWEKGRNLKTVSTGSNTITMQYDSEGLRTQKKYNDERINYYYDNNKNLTGMDASGIVLFFHYDSNGNVIAMSRYGNKYYYVKNLQGDIEKIVDSSGKTVVTYTYDVFGKIISQTDTSDCDLANINPFRYRGYVYDSETGLYYLKSRYYDPVTGRFLNADMYCDTQSNIFGTNMFAYCNNNWVNQIDPEGTDAYMVQFGNAVRLFDTAFLPGTIRLELCDYFDLDLNSLGSHFSVKFGHTSLLLQDSANNWWYFYWGPKHVILRPCGKDDFGSYMELSSYLCGFDPRQHHNYYVYATNSIEKSYYTKCNDEKVTDWLYIGGNFAKSFKYAYEKVMKMYSWSNANNLKFTCYENGKRIVIFDVCERARDYRTGNEWLNDLHTTNYELNREYDLDGYNCVQVSMETLLKGKFYSYYEHLRNILNENKDKRIPNYVYEKLKSN</sequence>
<comment type="caution">
    <text evidence="5">The sequence shown here is derived from an EMBL/GenBank/DDBJ whole genome shotgun (WGS) entry which is preliminary data.</text>
</comment>
<keyword evidence="6" id="KW-1185">Reference proteome</keyword>
<evidence type="ECO:0000256" key="3">
    <source>
        <dbReference type="SAM" id="SignalP"/>
    </source>
</evidence>
<dbReference type="InterPro" id="IPR022385">
    <property type="entry name" value="Rhs_assc_core"/>
</dbReference>
<dbReference type="Gene3D" id="2.60.120.260">
    <property type="entry name" value="Galactose-binding domain-like"/>
    <property type="match status" value="1"/>
</dbReference>
<dbReference type="Gene3D" id="2.180.10.10">
    <property type="entry name" value="RHS repeat-associated core"/>
    <property type="match status" value="2"/>
</dbReference>
<feature type="domain" description="Teneurin-like YD-shell" evidence="4">
    <location>
        <begin position="1270"/>
        <end position="1455"/>
    </location>
</feature>
<evidence type="ECO:0000259" key="4">
    <source>
        <dbReference type="Pfam" id="PF25023"/>
    </source>
</evidence>
<feature type="chain" id="PRO_5046229569" evidence="3">
    <location>
        <begin position="30"/>
        <end position="2120"/>
    </location>
</feature>
<feature type="region of interest" description="Disordered" evidence="2">
    <location>
        <begin position="1091"/>
        <end position="1119"/>
    </location>
</feature>
<feature type="compositionally biased region" description="Low complexity" evidence="2">
    <location>
        <begin position="1094"/>
        <end position="1105"/>
    </location>
</feature>